<keyword evidence="2" id="KW-1133">Transmembrane helix</keyword>
<protein>
    <submittedName>
        <fullName evidence="5">Cadherin-like beta sandwich domain-containing protein</fullName>
    </submittedName>
</protein>
<dbReference type="AlphaFoldDB" id="A0A9D1IPV6"/>
<feature type="compositionally biased region" description="Acidic residues" evidence="1">
    <location>
        <begin position="376"/>
        <end position="388"/>
    </location>
</feature>
<feature type="transmembrane region" description="Helical" evidence="2">
    <location>
        <begin position="302"/>
        <end position="324"/>
    </location>
</feature>
<dbReference type="EMBL" id="DVMT01000064">
    <property type="protein sequence ID" value="HIU40890.1"/>
    <property type="molecule type" value="Genomic_DNA"/>
</dbReference>
<name>A0A9D1IPV6_9FIRM</name>
<feature type="signal peptide" evidence="3">
    <location>
        <begin position="1"/>
        <end position="24"/>
    </location>
</feature>
<reference evidence="5" key="2">
    <citation type="journal article" date="2021" name="PeerJ">
        <title>Extensive microbial diversity within the chicken gut microbiome revealed by metagenomics and culture.</title>
        <authorList>
            <person name="Gilroy R."/>
            <person name="Ravi A."/>
            <person name="Getino M."/>
            <person name="Pursley I."/>
            <person name="Horton D.L."/>
            <person name="Alikhan N.F."/>
            <person name="Baker D."/>
            <person name="Gharbi K."/>
            <person name="Hall N."/>
            <person name="Watson M."/>
            <person name="Adriaenssens E.M."/>
            <person name="Foster-Nyarko E."/>
            <person name="Jarju S."/>
            <person name="Secka A."/>
            <person name="Antonio M."/>
            <person name="Oren A."/>
            <person name="Chaudhuri R.R."/>
            <person name="La Ragione R."/>
            <person name="Hildebrand F."/>
            <person name="Pallen M.J."/>
        </authorList>
    </citation>
    <scope>NUCLEOTIDE SEQUENCE</scope>
    <source>
        <strain evidence="5">CHK193-30670</strain>
    </source>
</reference>
<evidence type="ECO:0000313" key="5">
    <source>
        <dbReference type="EMBL" id="HIU40890.1"/>
    </source>
</evidence>
<sequence>MKKKSILFGLLIVVLFIFTMKVNAASIRCTPTSVYVGDQITCTISDVADDEEVSVTTSLNRVSGKTTITKSDVDNGDNNIVYSAKSTGTYNITAKTTDWTSNPVRITVSEKTTTTTTTTTTKSRSSNNYLSSITIDGEEIDDFSKNTTRYFIEVENDVTKVSIDAEAEDDTAEVDIDGPNSLEVGDNEYTISVTSEDDTTKFYKVIVTRKDEEESSNTGIKRIKVRGYNFKFNKNSKTFYLNIDKEDTELDITVTLNDKNASYEIEGNENLKDGSVIRIIVTAEDNSSDTYRIIITKNDTNYIPIIIGVIALIIIIVIIAFIIIKKKKSKNNKDNKNNKGKKKEKESEVDKEDTEKTKKIPPLSSDTIDIAKENNQDESGEEIDDDDDIIHIDNDEEEKTRILSYAEKEELKRLEELNKNDVDSKIDEELGKTMLFNNDDDDID</sequence>
<keyword evidence="2" id="KW-0472">Membrane</keyword>
<evidence type="ECO:0000256" key="2">
    <source>
        <dbReference type="SAM" id="Phobius"/>
    </source>
</evidence>
<dbReference type="Pfam" id="PF12733">
    <property type="entry name" value="Cadherin-like"/>
    <property type="match status" value="1"/>
</dbReference>
<feature type="region of interest" description="Disordered" evidence="1">
    <location>
        <begin position="330"/>
        <end position="388"/>
    </location>
</feature>
<dbReference type="InterPro" id="IPR025883">
    <property type="entry name" value="Cadherin-like_domain"/>
</dbReference>
<reference evidence="5" key="1">
    <citation type="submission" date="2020-10" db="EMBL/GenBank/DDBJ databases">
        <authorList>
            <person name="Gilroy R."/>
        </authorList>
    </citation>
    <scope>NUCLEOTIDE SEQUENCE</scope>
    <source>
        <strain evidence="5">CHK193-30670</strain>
    </source>
</reference>
<keyword evidence="3" id="KW-0732">Signal</keyword>
<dbReference type="Proteomes" id="UP000824074">
    <property type="component" value="Unassembled WGS sequence"/>
</dbReference>
<organism evidence="5 6">
    <name type="scientific">Candidatus Aphodocola excrementigallinarum</name>
    <dbReference type="NCBI Taxonomy" id="2840670"/>
    <lineage>
        <taxon>Bacteria</taxon>
        <taxon>Bacillati</taxon>
        <taxon>Bacillota</taxon>
        <taxon>Bacilli</taxon>
        <taxon>Candidatus Aphodocola</taxon>
    </lineage>
</organism>
<accession>A0A9D1IPV6</accession>
<evidence type="ECO:0000256" key="3">
    <source>
        <dbReference type="SAM" id="SignalP"/>
    </source>
</evidence>
<feature type="chain" id="PRO_5038789133" evidence="3">
    <location>
        <begin position="25"/>
        <end position="444"/>
    </location>
</feature>
<feature type="compositionally biased region" description="Basic and acidic residues" evidence="1">
    <location>
        <begin position="331"/>
        <end position="358"/>
    </location>
</feature>
<comment type="caution">
    <text evidence="5">The sequence shown here is derived from an EMBL/GenBank/DDBJ whole genome shotgun (WGS) entry which is preliminary data.</text>
</comment>
<feature type="domain" description="Cadherin-like beta-sandwich-like" evidence="4">
    <location>
        <begin position="130"/>
        <end position="210"/>
    </location>
</feature>
<keyword evidence="2" id="KW-0812">Transmembrane</keyword>
<proteinExistence type="predicted"/>
<evidence type="ECO:0000256" key="1">
    <source>
        <dbReference type="SAM" id="MobiDB-lite"/>
    </source>
</evidence>
<evidence type="ECO:0000313" key="6">
    <source>
        <dbReference type="Proteomes" id="UP000824074"/>
    </source>
</evidence>
<gene>
    <name evidence="5" type="ORF">IAB68_06315</name>
</gene>
<evidence type="ECO:0000259" key="4">
    <source>
        <dbReference type="Pfam" id="PF12733"/>
    </source>
</evidence>